<dbReference type="EMBL" id="MCFG01000422">
    <property type="protein sequence ID" value="ORX68884.1"/>
    <property type="molecule type" value="Genomic_DNA"/>
</dbReference>
<dbReference type="Proteomes" id="UP000193944">
    <property type="component" value="Unassembled WGS sequence"/>
</dbReference>
<proteinExistence type="predicted"/>
<evidence type="ECO:0000313" key="2">
    <source>
        <dbReference type="EMBL" id="ORX68884.1"/>
    </source>
</evidence>
<feature type="region of interest" description="Disordered" evidence="1">
    <location>
        <begin position="85"/>
        <end position="109"/>
    </location>
</feature>
<reference evidence="2 3" key="2">
    <citation type="submission" date="2016-08" db="EMBL/GenBank/DDBJ databases">
        <title>Pervasive Adenine N6-methylation of Active Genes in Fungi.</title>
        <authorList>
            <consortium name="DOE Joint Genome Institute"/>
            <person name="Mondo S.J."/>
            <person name="Dannebaum R.O."/>
            <person name="Kuo R.C."/>
            <person name="Labutti K."/>
            <person name="Haridas S."/>
            <person name="Kuo A."/>
            <person name="Salamov A."/>
            <person name="Ahrendt S.R."/>
            <person name="Lipzen A."/>
            <person name="Sullivan W."/>
            <person name="Andreopoulos W.B."/>
            <person name="Clum A."/>
            <person name="Lindquist E."/>
            <person name="Daum C."/>
            <person name="Ramamoorthy G.K."/>
            <person name="Gryganskyi A."/>
            <person name="Culley D."/>
            <person name="Magnuson J.K."/>
            <person name="James T.Y."/>
            <person name="O'Malley M.A."/>
            <person name="Stajich J.E."/>
            <person name="Spatafora J.W."/>
            <person name="Visel A."/>
            <person name="Grigoriev I.V."/>
        </authorList>
    </citation>
    <scope>NUCLEOTIDE SEQUENCE [LARGE SCALE GENOMIC DNA]</scope>
    <source>
        <strain evidence="2 3">S4</strain>
    </source>
</reference>
<organism evidence="2 3">
    <name type="scientific">Anaeromyces robustus</name>
    <dbReference type="NCBI Taxonomy" id="1754192"/>
    <lineage>
        <taxon>Eukaryota</taxon>
        <taxon>Fungi</taxon>
        <taxon>Fungi incertae sedis</taxon>
        <taxon>Chytridiomycota</taxon>
        <taxon>Chytridiomycota incertae sedis</taxon>
        <taxon>Neocallimastigomycetes</taxon>
        <taxon>Neocallimastigales</taxon>
        <taxon>Neocallimastigaceae</taxon>
        <taxon>Anaeromyces</taxon>
    </lineage>
</organism>
<dbReference type="OrthoDB" id="6766775at2759"/>
<name>A0A1Y1W6T8_9FUNG</name>
<protein>
    <submittedName>
        <fullName evidence="2">Uncharacterized protein</fullName>
    </submittedName>
</protein>
<dbReference type="STRING" id="1754192.A0A1Y1W6T8"/>
<evidence type="ECO:0000313" key="3">
    <source>
        <dbReference type="Proteomes" id="UP000193944"/>
    </source>
</evidence>
<keyword evidence="3" id="KW-1185">Reference proteome</keyword>
<comment type="caution">
    <text evidence="2">The sequence shown here is derived from an EMBL/GenBank/DDBJ whole genome shotgun (WGS) entry which is preliminary data.</text>
</comment>
<dbReference type="AlphaFoldDB" id="A0A1Y1W6T8"/>
<sequence length="109" mass="13108">MLKAKFRRNDVDMSDTDISEGVAKEAELVRLQRQYRLMEGDRKSYCDSSKSLLAKQRINYKTFKKKTQCSFQLTLVERRLDYQEKNGIRHEKQKKQLIKENNTRSRFKN</sequence>
<evidence type="ECO:0000256" key="1">
    <source>
        <dbReference type="SAM" id="MobiDB-lite"/>
    </source>
</evidence>
<gene>
    <name evidence="2" type="ORF">BCR32DRAFT_286092</name>
</gene>
<reference evidence="2 3" key="1">
    <citation type="submission" date="2016-08" db="EMBL/GenBank/DDBJ databases">
        <title>A Parts List for Fungal Cellulosomes Revealed by Comparative Genomics.</title>
        <authorList>
            <consortium name="DOE Joint Genome Institute"/>
            <person name="Haitjema C.H."/>
            <person name="Gilmore S.P."/>
            <person name="Henske J.K."/>
            <person name="Solomon K.V."/>
            <person name="De Groot R."/>
            <person name="Kuo A."/>
            <person name="Mondo S.J."/>
            <person name="Salamov A.A."/>
            <person name="Labutti K."/>
            <person name="Zhao Z."/>
            <person name="Chiniquy J."/>
            <person name="Barry K."/>
            <person name="Brewer H.M."/>
            <person name="Purvine S.O."/>
            <person name="Wright A.T."/>
            <person name="Boxma B."/>
            <person name="Van Alen T."/>
            <person name="Hackstein J.H."/>
            <person name="Baker S.E."/>
            <person name="Grigoriev I.V."/>
            <person name="O'Malley M.A."/>
        </authorList>
    </citation>
    <scope>NUCLEOTIDE SEQUENCE [LARGE SCALE GENOMIC DNA]</scope>
    <source>
        <strain evidence="2 3">S4</strain>
    </source>
</reference>
<accession>A0A1Y1W6T8</accession>